<dbReference type="SUPFAM" id="SSF81383">
    <property type="entry name" value="F-box domain"/>
    <property type="match status" value="1"/>
</dbReference>
<dbReference type="SUPFAM" id="SSF50965">
    <property type="entry name" value="Galactose oxidase, central domain"/>
    <property type="match status" value="1"/>
</dbReference>
<dbReference type="EMBL" id="LT934112">
    <property type="protein sequence ID" value="VAH23113.1"/>
    <property type="molecule type" value="Genomic_DNA"/>
</dbReference>
<dbReference type="AlphaFoldDB" id="A0A9R0R746"/>
<proteinExistence type="predicted"/>
<evidence type="ECO:0000313" key="3">
    <source>
        <dbReference type="EMBL" id="VAH23113.1"/>
    </source>
</evidence>
<feature type="compositionally biased region" description="Basic and acidic residues" evidence="1">
    <location>
        <begin position="1"/>
        <end position="12"/>
    </location>
</feature>
<dbReference type="PANTHER" id="PTHR35546">
    <property type="entry name" value="F-BOX PROTEIN INTERACTION DOMAIN PROTEIN-RELATED"/>
    <property type="match status" value="1"/>
</dbReference>
<dbReference type="InterPro" id="IPR055290">
    <property type="entry name" value="At3g26010-like"/>
</dbReference>
<dbReference type="InterPro" id="IPR017451">
    <property type="entry name" value="F-box-assoc_interact_dom"/>
</dbReference>
<protein>
    <recommendedName>
        <fullName evidence="2">F-box domain-containing protein</fullName>
    </recommendedName>
</protein>
<dbReference type="Gene3D" id="1.20.1280.50">
    <property type="match status" value="1"/>
</dbReference>
<gene>
    <name evidence="3" type="ORF">TRITD_1Bv1G216570</name>
</gene>
<dbReference type="InterPro" id="IPR011043">
    <property type="entry name" value="Gal_Oxase/kelch_b-propeller"/>
</dbReference>
<keyword evidence="4" id="KW-1185">Reference proteome</keyword>
<dbReference type="Proteomes" id="UP000324705">
    <property type="component" value="Chromosome 1B"/>
</dbReference>
<feature type="domain" description="F-box" evidence="2">
    <location>
        <begin position="59"/>
        <end position="99"/>
    </location>
</feature>
<evidence type="ECO:0000313" key="4">
    <source>
        <dbReference type="Proteomes" id="UP000324705"/>
    </source>
</evidence>
<dbReference type="PANTHER" id="PTHR35546:SF48">
    <property type="entry name" value="F-BOX DOMAIN-CONTAINING PROTEIN"/>
    <property type="match status" value="1"/>
</dbReference>
<accession>A0A9R0R746</accession>
<organism evidence="3 4">
    <name type="scientific">Triticum turgidum subsp. durum</name>
    <name type="common">Durum wheat</name>
    <name type="synonym">Triticum durum</name>
    <dbReference type="NCBI Taxonomy" id="4567"/>
    <lineage>
        <taxon>Eukaryota</taxon>
        <taxon>Viridiplantae</taxon>
        <taxon>Streptophyta</taxon>
        <taxon>Embryophyta</taxon>
        <taxon>Tracheophyta</taxon>
        <taxon>Spermatophyta</taxon>
        <taxon>Magnoliopsida</taxon>
        <taxon>Liliopsida</taxon>
        <taxon>Poales</taxon>
        <taxon>Poaceae</taxon>
        <taxon>BOP clade</taxon>
        <taxon>Pooideae</taxon>
        <taxon>Triticodae</taxon>
        <taxon>Triticeae</taxon>
        <taxon>Triticinae</taxon>
        <taxon>Triticum</taxon>
    </lineage>
</organism>
<dbReference type="OMA" id="TSAREWT"/>
<dbReference type="NCBIfam" id="TIGR01640">
    <property type="entry name" value="F_box_assoc_1"/>
    <property type="match status" value="1"/>
</dbReference>
<evidence type="ECO:0000256" key="1">
    <source>
        <dbReference type="SAM" id="MobiDB-lite"/>
    </source>
</evidence>
<dbReference type="InterPro" id="IPR036047">
    <property type="entry name" value="F-box-like_dom_sf"/>
</dbReference>
<dbReference type="InterPro" id="IPR001810">
    <property type="entry name" value="F-box_dom"/>
</dbReference>
<dbReference type="Pfam" id="PF00646">
    <property type="entry name" value="F-box"/>
    <property type="match status" value="1"/>
</dbReference>
<dbReference type="Pfam" id="PF24750">
    <property type="entry name" value="b-prop_At3g26010-like"/>
    <property type="match status" value="1"/>
</dbReference>
<dbReference type="SMART" id="SM00256">
    <property type="entry name" value="FBOX"/>
    <property type="match status" value="1"/>
</dbReference>
<dbReference type="InterPro" id="IPR056592">
    <property type="entry name" value="Beta-prop_At3g26010-like"/>
</dbReference>
<feature type="region of interest" description="Disordered" evidence="1">
    <location>
        <begin position="1"/>
        <end position="38"/>
    </location>
</feature>
<sequence length="420" mass="47410">MPPRGGEGEGEHGSTVQSHPPATVRGDEDAPPHSTPPLPVIVHVASEEKKQNLEPVPNLPEGALVEILSRVPYKSLCRFKCVSKPWLALCSAPDIRKRSPQTLSGFFYYQAGRLCFRNLNGRGPPLVDPSLPFLRESYCHIFVKHVCGGLLLCICSNNLRDESYYVVCNPATEEWTVLPPVGFPGRDPIAFLGFDPAIPSRFVVFAPKNQMVGTMNDYRKVAIYSTETGRWTHVQSKWTKDPLMNHVIHTQVFLSGTIHLPTLDKRIATVDVEGKVWREIQMPNTCDVGHSQRRIYDVGHSQRRICDVGQSQGRLCAWWIDNSRDCQLYIWVLEDYDTGKWTLKHTVNVLELFGRNCRKDGDSYVMFAIHPDCNNIFLTDKKNMTLSYDMDNQKVHVICTEGMKGLPYTPCFAELPSAGH</sequence>
<dbReference type="CDD" id="cd22157">
    <property type="entry name" value="F-box_AtFBW1-like"/>
    <property type="match status" value="1"/>
</dbReference>
<name>A0A9R0R746_TRITD</name>
<reference evidence="3 4" key="1">
    <citation type="submission" date="2017-09" db="EMBL/GenBank/DDBJ databases">
        <authorList>
            <consortium name="International Durum Wheat Genome Sequencing Consortium (IDWGSC)"/>
            <person name="Milanesi L."/>
        </authorList>
    </citation>
    <scope>NUCLEOTIDE SEQUENCE [LARGE SCALE GENOMIC DNA]</scope>
    <source>
        <strain evidence="4">cv. Svevo</strain>
    </source>
</reference>
<evidence type="ECO:0000259" key="2">
    <source>
        <dbReference type="SMART" id="SM00256"/>
    </source>
</evidence>
<dbReference type="Gramene" id="TRITD1Bv1G216570.1">
    <property type="protein sequence ID" value="TRITD1Bv1G216570.1"/>
    <property type="gene ID" value="TRITD1Bv1G216570"/>
</dbReference>